<dbReference type="AlphaFoldDB" id="A0A8H6P648"/>
<feature type="compositionally biased region" description="Polar residues" evidence="1">
    <location>
        <begin position="467"/>
        <end position="479"/>
    </location>
</feature>
<evidence type="ECO:0000313" key="4">
    <source>
        <dbReference type="Proteomes" id="UP000630445"/>
    </source>
</evidence>
<dbReference type="OrthoDB" id="3029470at2759"/>
<keyword evidence="4" id="KW-1185">Reference proteome</keyword>
<reference evidence="2" key="1">
    <citation type="submission" date="2020-06" db="EMBL/GenBank/DDBJ databases">
        <title>Draft genome sequences of strains closely related to Aspergillus parafelis and Aspergillus hiratsukae.</title>
        <authorList>
            <person name="Dos Santos R.A.C."/>
            <person name="Rivero-Menendez O."/>
            <person name="Steenwyk J.L."/>
            <person name="Mead M.E."/>
            <person name="Goldman G.H."/>
            <person name="Alastruey-Izquierdo A."/>
            <person name="Rokas A."/>
        </authorList>
    </citation>
    <scope>NUCLEOTIDE SEQUENCE</scope>
    <source>
        <strain evidence="2">CNM-CM5793</strain>
        <strain evidence="3">CNM-CM6106</strain>
    </source>
</reference>
<proteinExistence type="predicted"/>
<protein>
    <submittedName>
        <fullName evidence="2">Uncharacterized protein</fullName>
    </submittedName>
</protein>
<evidence type="ECO:0000256" key="1">
    <source>
        <dbReference type="SAM" id="MobiDB-lite"/>
    </source>
</evidence>
<sequence>MESTGLRGLTRRLLPEPLARQSQTAQHAPAVSSMLGIRQTLLSAVLFDAPPICTPLVSDLVADYQGPGAGAGPSRDAYIIVLLPGESTLGKQPDRDLVLLPLAVAGNPVVSVVDVEGKVLELDMEWEAEARYYFCIREMCRFRVSEHGRTSSGHRISAANPVRRLDGMDHERCSALHNEILYKGWVGSGRRAEEFPSQTWWDYNAPPQDIINRLSPSLVSFLKQARFLPYGEYPDYSFFYFVGNLMNSEGLLSMAEFASYPYIDDDRFVFLYYATPYKTGDQQGIFFDQETSTAAFVGDLADITAMCQRGWGWKPLEVILDAYLEMIDEGKVFAALDSEASEECEMLYSFPPWRIRAFSDTDLEKAVTAMRRLLDAIETRLPAQRPPKEKKTLPWCDILDKEYLPTSSFAYQFLTRIAEWPVSIKYIAPGIYFPNKPDQQPYLSTQSEPEEPESMPLRIFHIDGHGRQSSSWTSLNKDSTVPAGALPQRNRAQNQHSFLRRMGIDPASEDPIPINQYSELYQSGFTGFTDLRAVQIWKVLQSWAERVEQGDWEVDGDGVAGGVERFHDADTEAHWRKYWIPPSW</sequence>
<accession>A0A8H6P648</accession>
<organism evidence="2 4">
    <name type="scientific">Aspergillus hiratsukae</name>
    <dbReference type="NCBI Taxonomy" id="1194566"/>
    <lineage>
        <taxon>Eukaryota</taxon>
        <taxon>Fungi</taxon>
        <taxon>Dikarya</taxon>
        <taxon>Ascomycota</taxon>
        <taxon>Pezizomycotina</taxon>
        <taxon>Eurotiomycetes</taxon>
        <taxon>Eurotiomycetidae</taxon>
        <taxon>Eurotiales</taxon>
        <taxon>Aspergillaceae</taxon>
        <taxon>Aspergillus</taxon>
        <taxon>Aspergillus subgen. Fumigati</taxon>
    </lineage>
</organism>
<dbReference type="Proteomes" id="UP000662466">
    <property type="component" value="Unassembled WGS sequence"/>
</dbReference>
<dbReference type="Proteomes" id="UP000630445">
    <property type="component" value="Unassembled WGS sequence"/>
</dbReference>
<feature type="region of interest" description="Disordered" evidence="1">
    <location>
        <begin position="465"/>
        <end position="490"/>
    </location>
</feature>
<evidence type="ECO:0000313" key="2">
    <source>
        <dbReference type="EMBL" id="KAF7117993.1"/>
    </source>
</evidence>
<evidence type="ECO:0000313" key="3">
    <source>
        <dbReference type="EMBL" id="KAF7160057.1"/>
    </source>
</evidence>
<name>A0A8H6P648_9EURO</name>
<comment type="caution">
    <text evidence="2">The sequence shown here is derived from an EMBL/GenBank/DDBJ whole genome shotgun (WGS) entry which is preliminary data.</text>
</comment>
<dbReference type="EMBL" id="JACBAD010002078">
    <property type="protein sequence ID" value="KAF7117993.1"/>
    <property type="molecule type" value="Genomic_DNA"/>
</dbReference>
<gene>
    <name evidence="2" type="ORF">CNMCM5793_007362</name>
    <name evidence="3" type="ORF">CNMCM6106_007448</name>
</gene>
<dbReference type="EMBL" id="JACBAF010002267">
    <property type="protein sequence ID" value="KAF7160057.1"/>
    <property type="molecule type" value="Genomic_DNA"/>
</dbReference>